<sequence length="275" mass="31081">MLIIANENFDTLKPNTGALVDQKTVERLGEILGYDVKSSHRDLTAEQMRQELKKFVEKIKTEPYVASAIVFVLSHGGPHEIYGVDGNTIKRQEIFDALKADKCGALKGKPKLIFFDACRGDKHDPGAVNKGKSAEHQKRSDSHKDRTYTPDERSAALAEHEIVKAIAYTEEQEKELETKGPRLSIMSDMLIVDATAMDYYAYGTSKGSHFINAISQIFESNFETKSIDEMLHMVHDHVLEIMQEGRKEDEYHSVEGTNYQSSFRKKFMFCPPSAN</sequence>
<feature type="region of interest" description="Disordered" evidence="6">
    <location>
        <begin position="125"/>
        <end position="153"/>
    </location>
</feature>
<dbReference type="InterPro" id="IPR011600">
    <property type="entry name" value="Pept_C14_caspase"/>
</dbReference>
<evidence type="ECO:0000256" key="1">
    <source>
        <dbReference type="ARBA" id="ARBA00010134"/>
    </source>
</evidence>
<dbReference type="GO" id="GO:0004197">
    <property type="term" value="F:cysteine-type endopeptidase activity"/>
    <property type="evidence" value="ECO:0007669"/>
    <property type="project" value="InterPro"/>
</dbReference>
<dbReference type="InterPro" id="IPR002398">
    <property type="entry name" value="Pept_C14"/>
</dbReference>
<keyword evidence="4" id="KW-0378">Hydrolase</keyword>
<evidence type="ECO:0000256" key="2">
    <source>
        <dbReference type="ARBA" id="ARBA00022670"/>
    </source>
</evidence>
<dbReference type="InterPro" id="IPR015917">
    <property type="entry name" value="Pept_C14A"/>
</dbReference>
<evidence type="ECO:0000313" key="10">
    <source>
        <dbReference type="WBParaSite" id="PSAMB.scaffold4289size15095.g23972.t1"/>
    </source>
</evidence>
<keyword evidence="9" id="KW-1185">Reference proteome</keyword>
<feature type="domain" description="Caspase family p20" evidence="8">
    <location>
        <begin position="1"/>
        <end position="122"/>
    </location>
</feature>
<dbReference type="Proteomes" id="UP000887566">
    <property type="component" value="Unplaced"/>
</dbReference>
<dbReference type="GO" id="GO:0006915">
    <property type="term" value="P:apoptotic process"/>
    <property type="evidence" value="ECO:0007669"/>
    <property type="project" value="UniProtKB-KW"/>
</dbReference>
<dbReference type="WBParaSite" id="PSAMB.scaffold4289size15095.g23972.t1">
    <property type="protein sequence ID" value="PSAMB.scaffold4289size15095.g23972.t1"/>
    <property type="gene ID" value="PSAMB.scaffold4289size15095.g23972"/>
</dbReference>
<keyword evidence="2" id="KW-0645">Protease</keyword>
<dbReference type="Gene3D" id="3.40.50.1460">
    <property type="match status" value="1"/>
</dbReference>
<dbReference type="Pfam" id="PF00656">
    <property type="entry name" value="Peptidase_C14"/>
    <property type="match status" value="1"/>
</dbReference>
<dbReference type="InterPro" id="IPR002138">
    <property type="entry name" value="Pept_C14_p10"/>
</dbReference>
<evidence type="ECO:0000259" key="7">
    <source>
        <dbReference type="PROSITE" id="PS50207"/>
    </source>
</evidence>
<evidence type="ECO:0000256" key="4">
    <source>
        <dbReference type="ARBA" id="ARBA00022801"/>
    </source>
</evidence>
<evidence type="ECO:0000256" key="6">
    <source>
        <dbReference type="SAM" id="MobiDB-lite"/>
    </source>
</evidence>
<protein>
    <submittedName>
        <fullName evidence="10">Uncharacterized protein</fullName>
    </submittedName>
</protein>
<dbReference type="PROSITE" id="PS50207">
    <property type="entry name" value="CASPASE_P10"/>
    <property type="match status" value="1"/>
</dbReference>
<proteinExistence type="inferred from homology"/>
<dbReference type="InterPro" id="IPR001309">
    <property type="entry name" value="Pept_C14_p20"/>
</dbReference>
<keyword evidence="3" id="KW-0053">Apoptosis</keyword>
<dbReference type="GO" id="GO:0006508">
    <property type="term" value="P:proteolysis"/>
    <property type="evidence" value="ECO:0007669"/>
    <property type="project" value="UniProtKB-KW"/>
</dbReference>
<dbReference type="PROSITE" id="PS50208">
    <property type="entry name" value="CASPASE_P20"/>
    <property type="match status" value="1"/>
</dbReference>
<evidence type="ECO:0000256" key="5">
    <source>
        <dbReference type="RuleBase" id="RU003971"/>
    </source>
</evidence>
<feature type="domain" description="Caspase family p10" evidence="7">
    <location>
        <begin position="182"/>
        <end position="271"/>
    </location>
</feature>
<dbReference type="InterPro" id="IPR029030">
    <property type="entry name" value="Caspase-like_dom_sf"/>
</dbReference>
<dbReference type="PANTHER" id="PTHR47901:SF8">
    <property type="entry name" value="CASPASE-3"/>
    <property type="match status" value="1"/>
</dbReference>
<dbReference type="AlphaFoldDB" id="A0A914WME9"/>
<feature type="compositionally biased region" description="Basic and acidic residues" evidence="6">
    <location>
        <begin position="132"/>
        <end position="153"/>
    </location>
</feature>
<name>A0A914WME9_9BILA</name>
<reference evidence="10" key="1">
    <citation type="submission" date="2022-11" db="UniProtKB">
        <authorList>
            <consortium name="WormBaseParasite"/>
        </authorList>
    </citation>
    <scope>IDENTIFICATION</scope>
</reference>
<dbReference type="PANTHER" id="PTHR47901">
    <property type="entry name" value="CASPASE RECRUITMENT DOMAIN-CONTAINING PROTEIN 18"/>
    <property type="match status" value="1"/>
</dbReference>
<comment type="similarity">
    <text evidence="1 5">Belongs to the peptidase C14A family.</text>
</comment>
<dbReference type="PRINTS" id="PR00376">
    <property type="entry name" value="IL1BCENZYME"/>
</dbReference>
<evidence type="ECO:0000256" key="3">
    <source>
        <dbReference type="ARBA" id="ARBA00022703"/>
    </source>
</evidence>
<organism evidence="9 10">
    <name type="scientific">Plectus sambesii</name>
    <dbReference type="NCBI Taxonomy" id="2011161"/>
    <lineage>
        <taxon>Eukaryota</taxon>
        <taxon>Metazoa</taxon>
        <taxon>Ecdysozoa</taxon>
        <taxon>Nematoda</taxon>
        <taxon>Chromadorea</taxon>
        <taxon>Plectida</taxon>
        <taxon>Plectina</taxon>
        <taxon>Plectoidea</taxon>
        <taxon>Plectidae</taxon>
        <taxon>Plectus</taxon>
    </lineage>
</organism>
<evidence type="ECO:0000259" key="8">
    <source>
        <dbReference type="PROSITE" id="PS50208"/>
    </source>
</evidence>
<dbReference type="SMART" id="SM00115">
    <property type="entry name" value="CASc"/>
    <property type="match status" value="1"/>
</dbReference>
<dbReference type="SUPFAM" id="SSF52129">
    <property type="entry name" value="Caspase-like"/>
    <property type="match status" value="1"/>
</dbReference>
<accession>A0A914WME9</accession>
<evidence type="ECO:0000313" key="9">
    <source>
        <dbReference type="Proteomes" id="UP000887566"/>
    </source>
</evidence>